<dbReference type="SUPFAM" id="SSF57756">
    <property type="entry name" value="Retrovirus zinc finger-like domains"/>
    <property type="match status" value="1"/>
</dbReference>
<keyword evidence="7" id="KW-0378">Hydrolase</keyword>
<evidence type="ECO:0000256" key="7">
    <source>
        <dbReference type="ARBA" id="ARBA00022801"/>
    </source>
</evidence>
<sequence>MADPSKFPDISTLSVSDPVLRADKQAEILQRFSLIADRIRPKLTVDGANFNTWSKSMVHNWSMCFLDDIDYFDRQERDTNYRRNLIALSFIRNSVERSLYDSIIARLSMPNARSVYQAIKKRFNKVSWSSIIHHANVIFNPKNHVDDMVQHVININESIEAIESQIGTLDSSKIITFSLLFSLPDLQERITSALDTRLAANPTLAINAEDILDIVQQMRARSNTTVTENTMHLSRITASTSGPKGDQSLFTPNQTPHQHHSKSVSPISKRSEEWKRQWLTPKNPCFYCGEAGHWAPECPARLKAANARLSSSQRRAKVATIGAIPLLENEEALLDSGAMHSVVGDISLFNSITRTDMNLAVASSHQFPVDAIGDITLMTPQGRLFIKNVLLFRPLCQTAVEAISDIPPPINLLTRPCPVVSNDVNDLWHRRLGHLSIRNVKRLLQFKAADGIPNIPFDNIKICHPCSIAKAEHRPYMSPSREHITQPGDMIAADLIGPLPLSTDNKKFALVIQDLFSRLTAVIPLHDKSEAKHQLRLWILRFSNATNFKVWGVRTDNGVEFCNHFFDDFLKEKGIIHELSIPYEHHQNGQIKRTNRTISEISRTILIAANIPSTLWPFAFKHAVWIFNRTLHANSKMTPYEIVGSKKPSLHQLRVFGAKAYIFNHQLRKDLSAKGIVGFHLGVTPDSKGWLFWVPERQTVIRSASVKFDENKFFQREQYATSIMSAIHVSL</sequence>
<evidence type="ECO:0000256" key="2">
    <source>
        <dbReference type="ARBA" id="ARBA00022664"/>
    </source>
</evidence>
<dbReference type="Gene3D" id="4.10.60.10">
    <property type="entry name" value="Zinc finger, CCHC-type"/>
    <property type="match status" value="1"/>
</dbReference>
<dbReference type="Pfam" id="PF00098">
    <property type="entry name" value="zf-CCHC"/>
    <property type="match status" value="1"/>
</dbReference>
<dbReference type="InterPro" id="IPR001878">
    <property type="entry name" value="Znf_CCHC"/>
</dbReference>
<dbReference type="PROSITE" id="PS50994">
    <property type="entry name" value="INTEGRASE"/>
    <property type="match status" value="1"/>
</dbReference>
<dbReference type="InterPro" id="IPR001584">
    <property type="entry name" value="Integrase_cat-core"/>
</dbReference>
<dbReference type="GO" id="GO:0008270">
    <property type="term" value="F:zinc ion binding"/>
    <property type="evidence" value="ECO:0007669"/>
    <property type="project" value="UniProtKB-KW"/>
</dbReference>
<dbReference type="GO" id="GO:0006397">
    <property type="term" value="P:mRNA processing"/>
    <property type="evidence" value="ECO:0007669"/>
    <property type="project" value="UniProtKB-KW"/>
</dbReference>
<keyword evidence="21" id="KW-1185">Reference proteome</keyword>
<comment type="catalytic activity">
    <reaction evidence="14">
        <text>DNA(n) + a 2'-deoxyribonucleoside 5'-triphosphate = DNA(n+1) + diphosphate</text>
        <dbReference type="Rhea" id="RHEA:22508"/>
        <dbReference type="Rhea" id="RHEA-COMP:17339"/>
        <dbReference type="Rhea" id="RHEA-COMP:17340"/>
        <dbReference type="ChEBI" id="CHEBI:33019"/>
        <dbReference type="ChEBI" id="CHEBI:61560"/>
        <dbReference type="ChEBI" id="CHEBI:173112"/>
        <dbReference type="EC" id="2.7.7.49"/>
    </reaction>
</comment>
<keyword evidence="2" id="KW-0507">mRNA processing</keyword>
<dbReference type="GO" id="GO:0003887">
    <property type="term" value="F:DNA-directed DNA polymerase activity"/>
    <property type="evidence" value="ECO:0007669"/>
    <property type="project" value="UniProtKB-KW"/>
</dbReference>
<dbReference type="InterPro" id="IPR039537">
    <property type="entry name" value="Retrotran_Ty1/copia-like"/>
</dbReference>
<dbReference type="Gene3D" id="3.30.420.10">
    <property type="entry name" value="Ribonuclease H-like superfamily/Ribonuclease H"/>
    <property type="match status" value="1"/>
</dbReference>
<keyword evidence="13" id="KW-0233">DNA recombination</keyword>
<dbReference type="PROSITE" id="PS50158">
    <property type="entry name" value="ZF_CCHC"/>
    <property type="match status" value="1"/>
</dbReference>
<dbReference type="PANTHER" id="PTHR42648">
    <property type="entry name" value="TRANSPOSASE, PUTATIVE-RELATED"/>
    <property type="match status" value="1"/>
</dbReference>
<evidence type="ECO:0000256" key="6">
    <source>
        <dbReference type="ARBA" id="ARBA00022759"/>
    </source>
</evidence>
<dbReference type="GO" id="GO:0003723">
    <property type="term" value="F:RNA binding"/>
    <property type="evidence" value="ECO:0007669"/>
    <property type="project" value="UniProtKB-KW"/>
</dbReference>
<dbReference type="GO" id="GO:0005634">
    <property type="term" value="C:nucleus"/>
    <property type="evidence" value="ECO:0007669"/>
    <property type="project" value="UniProtKB-ARBA"/>
</dbReference>
<feature type="domain" description="CCHC-type" evidence="18">
    <location>
        <begin position="285"/>
        <end position="299"/>
    </location>
</feature>
<dbReference type="InterPro" id="IPR036875">
    <property type="entry name" value="Znf_CCHC_sf"/>
</dbReference>
<dbReference type="GO" id="GO:0006310">
    <property type="term" value="P:DNA recombination"/>
    <property type="evidence" value="ECO:0007669"/>
    <property type="project" value="UniProtKB-KW"/>
</dbReference>
<evidence type="ECO:0000313" key="21">
    <source>
        <dbReference type="Proteomes" id="UP000765509"/>
    </source>
</evidence>
<evidence type="ECO:0000256" key="8">
    <source>
        <dbReference type="ARBA" id="ARBA00022842"/>
    </source>
</evidence>
<dbReference type="AlphaFoldDB" id="A0A9Q3F887"/>
<dbReference type="GO" id="GO:0032196">
    <property type="term" value="P:transposition"/>
    <property type="evidence" value="ECO:0007669"/>
    <property type="project" value="UniProtKB-KW"/>
</dbReference>
<dbReference type="GO" id="GO:0004519">
    <property type="term" value="F:endonuclease activity"/>
    <property type="evidence" value="ECO:0007669"/>
    <property type="project" value="UniProtKB-KW"/>
</dbReference>
<reference evidence="20" key="1">
    <citation type="submission" date="2021-03" db="EMBL/GenBank/DDBJ databases">
        <title>Draft genome sequence of rust myrtle Austropuccinia psidii MF-1, a brazilian biotype.</title>
        <authorList>
            <person name="Quecine M.C."/>
            <person name="Pachon D.M.R."/>
            <person name="Bonatelli M.L."/>
            <person name="Correr F.H."/>
            <person name="Franceschini L.M."/>
            <person name="Leite T.F."/>
            <person name="Margarido G.R.A."/>
            <person name="Almeida C.A."/>
            <person name="Ferrarezi J.A."/>
            <person name="Labate C.A."/>
        </authorList>
    </citation>
    <scope>NUCLEOTIDE SEQUENCE</scope>
    <source>
        <strain evidence="20">MF-1</strain>
    </source>
</reference>
<keyword evidence="10" id="KW-0229">DNA integration</keyword>
<accession>A0A9Q3F887</accession>
<keyword evidence="1" id="KW-0815">Transposition</keyword>
<dbReference type="GO" id="GO:0016787">
    <property type="term" value="F:hydrolase activity"/>
    <property type="evidence" value="ECO:0007669"/>
    <property type="project" value="UniProtKB-KW"/>
</dbReference>
<evidence type="ECO:0008006" key="22">
    <source>
        <dbReference type="Google" id="ProtNLM"/>
    </source>
</evidence>
<feature type="compositionally biased region" description="Polar residues" evidence="17">
    <location>
        <begin position="237"/>
        <end position="256"/>
    </location>
</feature>
<dbReference type="OrthoDB" id="3544839at2759"/>
<name>A0A9Q3F887_9BASI</name>
<evidence type="ECO:0000259" key="19">
    <source>
        <dbReference type="PROSITE" id="PS50994"/>
    </source>
</evidence>
<dbReference type="Proteomes" id="UP000765509">
    <property type="component" value="Unassembled WGS sequence"/>
</dbReference>
<evidence type="ECO:0000313" key="20">
    <source>
        <dbReference type="EMBL" id="MBW0535398.1"/>
    </source>
</evidence>
<keyword evidence="5" id="KW-0479">Metal-binding</keyword>
<keyword evidence="16" id="KW-0862">Zinc</keyword>
<evidence type="ECO:0000256" key="14">
    <source>
        <dbReference type="ARBA" id="ARBA00048173"/>
    </source>
</evidence>
<evidence type="ECO:0000256" key="13">
    <source>
        <dbReference type="ARBA" id="ARBA00023172"/>
    </source>
</evidence>
<proteinExistence type="predicted"/>
<dbReference type="InterPro" id="IPR025724">
    <property type="entry name" value="GAG-pre-integrase_dom"/>
</dbReference>
<dbReference type="Pfam" id="PF25597">
    <property type="entry name" value="SH3_retrovirus"/>
    <property type="match status" value="1"/>
</dbReference>
<keyword evidence="12" id="KW-0239">DNA-directed DNA polymerase</keyword>
<dbReference type="Pfam" id="PF13976">
    <property type="entry name" value="gag_pre-integrs"/>
    <property type="match status" value="1"/>
</dbReference>
<evidence type="ECO:0000256" key="16">
    <source>
        <dbReference type="PROSITE-ProRule" id="PRU00047"/>
    </source>
</evidence>
<evidence type="ECO:0000256" key="1">
    <source>
        <dbReference type="ARBA" id="ARBA00022578"/>
    </source>
</evidence>
<dbReference type="GO" id="GO:0015074">
    <property type="term" value="P:DNA integration"/>
    <property type="evidence" value="ECO:0007669"/>
    <property type="project" value="UniProtKB-KW"/>
</dbReference>
<dbReference type="InterPro" id="IPR057670">
    <property type="entry name" value="SH3_retrovirus"/>
</dbReference>
<evidence type="ECO:0000256" key="11">
    <source>
        <dbReference type="ARBA" id="ARBA00022918"/>
    </source>
</evidence>
<dbReference type="SMART" id="SM00343">
    <property type="entry name" value="ZnF_C2HC"/>
    <property type="match status" value="1"/>
</dbReference>
<dbReference type="SUPFAM" id="SSF53098">
    <property type="entry name" value="Ribonuclease H-like"/>
    <property type="match status" value="1"/>
</dbReference>
<dbReference type="PANTHER" id="PTHR42648:SF11">
    <property type="entry name" value="TRANSPOSON TY4-P GAG-POL POLYPROTEIN"/>
    <property type="match status" value="1"/>
</dbReference>
<evidence type="ECO:0000256" key="3">
    <source>
        <dbReference type="ARBA" id="ARBA00022695"/>
    </source>
</evidence>
<evidence type="ECO:0000256" key="5">
    <source>
        <dbReference type="ARBA" id="ARBA00022723"/>
    </source>
</evidence>
<dbReference type="InterPro" id="IPR012337">
    <property type="entry name" value="RNaseH-like_sf"/>
</dbReference>
<keyword evidence="11" id="KW-0695">RNA-directed DNA polymerase</keyword>
<feature type="region of interest" description="Disordered" evidence="17">
    <location>
        <begin position="237"/>
        <end position="267"/>
    </location>
</feature>
<evidence type="ECO:0000256" key="4">
    <source>
        <dbReference type="ARBA" id="ARBA00022722"/>
    </source>
</evidence>
<evidence type="ECO:0000256" key="17">
    <source>
        <dbReference type="SAM" id="MobiDB-lite"/>
    </source>
</evidence>
<keyword evidence="6" id="KW-0255">Endonuclease</keyword>
<evidence type="ECO:0000256" key="9">
    <source>
        <dbReference type="ARBA" id="ARBA00022884"/>
    </source>
</evidence>
<evidence type="ECO:0000259" key="18">
    <source>
        <dbReference type="PROSITE" id="PS50158"/>
    </source>
</evidence>
<evidence type="ECO:0000256" key="15">
    <source>
        <dbReference type="ARBA" id="ARBA00049244"/>
    </source>
</evidence>
<comment type="catalytic activity">
    <reaction evidence="15">
        <text>DNA(n) + a 2'-deoxyribonucleoside 5'-triphosphate = DNA(n+1) + diphosphate</text>
        <dbReference type="Rhea" id="RHEA:22508"/>
        <dbReference type="Rhea" id="RHEA-COMP:17339"/>
        <dbReference type="Rhea" id="RHEA-COMP:17340"/>
        <dbReference type="ChEBI" id="CHEBI:33019"/>
        <dbReference type="ChEBI" id="CHEBI:61560"/>
        <dbReference type="ChEBI" id="CHEBI:173112"/>
        <dbReference type="EC" id="2.7.7.7"/>
    </reaction>
</comment>
<comment type="caution">
    <text evidence="20">The sequence shown here is derived from an EMBL/GenBank/DDBJ whole genome shotgun (WGS) entry which is preliminary data.</text>
</comment>
<dbReference type="EMBL" id="AVOT02040195">
    <property type="protein sequence ID" value="MBW0535398.1"/>
    <property type="molecule type" value="Genomic_DNA"/>
</dbReference>
<keyword evidence="16" id="KW-0863">Zinc-finger</keyword>
<dbReference type="GO" id="GO:0003964">
    <property type="term" value="F:RNA-directed DNA polymerase activity"/>
    <property type="evidence" value="ECO:0007669"/>
    <property type="project" value="UniProtKB-KW"/>
</dbReference>
<keyword evidence="3" id="KW-0548">Nucleotidyltransferase</keyword>
<protein>
    <recommendedName>
        <fullName evidence="22">Integrase catalytic domain-containing protein</fullName>
    </recommendedName>
</protein>
<keyword evidence="9" id="KW-0694">RNA-binding</keyword>
<gene>
    <name evidence="20" type="ORF">O181_075113</name>
</gene>
<keyword evidence="12" id="KW-0808">Transferase</keyword>
<evidence type="ECO:0000256" key="10">
    <source>
        <dbReference type="ARBA" id="ARBA00022908"/>
    </source>
</evidence>
<keyword evidence="4" id="KW-0540">Nuclease</keyword>
<organism evidence="20 21">
    <name type="scientific">Austropuccinia psidii MF-1</name>
    <dbReference type="NCBI Taxonomy" id="1389203"/>
    <lineage>
        <taxon>Eukaryota</taxon>
        <taxon>Fungi</taxon>
        <taxon>Dikarya</taxon>
        <taxon>Basidiomycota</taxon>
        <taxon>Pucciniomycotina</taxon>
        <taxon>Pucciniomycetes</taxon>
        <taxon>Pucciniales</taxon>
        <taxon>Sphaerophragmiaceae</taxon>
        <taxon>Austropuccinia</taxon>
    </lineage>
</organism>
<keyword evidence="8" id="KW-0460">Magnesium</keyword>
<feature type="domain" description="Integrase catalytic" evidence="19">
    <location>
        <begin position="483"/>
        <end position="647"/>
    </location>
</feature>
<evidence type="ECO:0000256" key="12">
    <source>
        <dbReference type="ARBA" id="ARBA00022932"/>
    </source>
</evidence>
<dbReference type="InterPro" id="IPR036397">
    <property type="entry name" value="RNaseH_sf"/>
</dbReference>